<dbReference type="Gene3D" id="2.60.40.3620">
    <property type="match status" value="2"/>
</dbReference>
<keyword evidence="1" id="KW-0732">Signal</keyword>
<sequence length="486" mass="53072">MKNIFKLLLASFLLTVIFACDNDADRDWTTPEASFKLYDTTLGSNILYETMKDNPFILNWDKTGSSNYDVVFSATEDFANKIKLGTSNTNNYITTIGAINTALLQAGFSPYSPTKVYIRIESGAEISNSISLDLTTYPIAGPIVTAPTAGSSLVLNSADQSAIATTITWNDYSSYGVNVKYLVEVAKTGTTSFVSIGEVTIPNPNPDNITRSLKVTNKDLNTAVVNTGATINQANDIDIRITATTTSTGGSIVLQSAVVTFKVTPYQVDYPDFFLVGGATAAGWTPGAAPKLYKKDNISEIYTYLQPDNFRFLGQADWNPLNYSIDDPRTNASNRYFKTTSSNVEFGDAENMKFTGVAGIYKIVIDADFSKKSITVTPTESVWDIPKLYLVGSIQGWQANVAEEFNSIGNGKFQMIRELPDGAQFKFLGQQDWTGKEWGNIHKNNEGNSGFLGINDDNSNITFDGGGSFYTITVDLKMGTYTIVKI</sequence>
<dbReference type="RefSeq" id="WP_089873089.1">
    <property type="nucleotide sequence ID" value="NZ_FNBH01000002.1"/>
</dbReference>
<dbReference type="Pfam" id="PF14292">
    <property type="entry name" value="SusE"/>
    <property type="match status" value="2"/>
</dbReference>
<dbReference type="PROSITE" id="PS51257">
    <property type="entry name" value="PROKAR_LIPOPROTEIN"/>
    <property type="match status" value="1"/>
</dbReference>
<protein>
    <submittedName>
        <fullName evidence="3">SusE outer membrane protein</fullName>
    </submittedName>
</protein>
<feature type="domain" description="SusE outer membrane protein" evidence="2">
    <location>
        <begin position="144"/>
        <end position="241"/>
    </location>
</feature>
<reference evidence="4" key="1">
    <citation type="submission" date="2016-10" db="EMBL/GenBank/DDBJ databases">
        <authorList>
            <person name="Varghese N."/>
            <person name="Submissions S."/>
        </authorList>
    </citation>
    <scope>NUCLEOTIDE SEQUENCE [LARGE SCALE GENOMIC DNA]</scope>
    <source>
        <strain evidence="4">DSM 19684</strain>
    </source>
</reference>
<feature type="domain" description="SusE outer membrane protein" evidence="2">
    <location>
        <begin position="26"/>
        <end position="120"/>
    </location>
</feature>
<keyword evidence="4" id="KW-1185">Reference proteome</keyword>
<dbReference type="STRING" id="454006.SAMN05421825_1724"/>
<name>A0A1G7MG01_9FLAO</name>
<evidence type="ECO:0000313" key="3">
    <source>
        <dbReference type="EMBL" id="SDF60752.1"/>
    </source>
</evidence>
<organism evidence="3 4">
    <name type="scientific">Epilithonimonas hungarica</name>
    <dbReference type="NCBI Taxonomy" id="454006"/>
    <lineage>
        <taxon>Bacteria</taxon>
        <taxon>Pseudomonadati</taxon>
        <taxon>Bacteroidota</taxon>
        <taxon>Flavobacteriia</taxon>
        <taxon>Flavobacteriales</taxon>
        <taxon>Weeksellaceae</taxon>
        <taxon>Chryseobacterium group</taxon>
        <taxon>Epilithonimonas</taxon>
    </lineage>
</organism>
<dbReference type="Proteomes" id="UP000199203">
    <property type="component" value="Unassembled WGS sequence"/>
</dbReference>
<evidence type="ECO:0000256" key="1">
    <source>
        <dbReference type="SAM" id="SignalP"/>
    </source>
</evidence>
<feature type="chain" id="PRO_5011523357" evidence="1">
    <location>
        <begin position="20"/>
        <end position="486"/>
    </location>
</feature>
<proteinExistence type="predicted"/>
<gene>
    <name evidence="3" type="ORF">SAMN05421825_1724</name>
</gene>
<dbReference type="InterPro" id="IPR025970">
    <property type="entry name" value="SusE"/>
</dbReference>
<evidence type="ECO:0000259" key="2">
    <source>
        <dbReference type="Pfam" id="PF14292"/>
    </source>
</evidence>
<accession>A0A1G7MG01</accession>
<dbReference type="AlphaFoldDB" id="A0A1G7MG01"/>
<evidence type="ECO:0000313" key="4">
    <source>
        <dbReference type="Proteomes" id="UP000199203"/>
    </source>
</evidence>
<dbReference type="OrthoDB" id="975117at2"/>
<feature type="signal peptide" evidence="1">
    <location>
        <begin position="1"/>
        <end position="19"/>
    </location>
</feature>
<dbReference type="EMBL" id="FNBH01000002">
    <property type="protein sequence ID" value="SDF60752.1"/>
    <property type="molecule type" value="Genomic_DNA"/>
</dbReference>